<protein>
    <submittedName>
        <fullName evidence="1">Uncharacterized protein</fullName>
    </submittedName>
</protein>
<organism evidence="1 2">
    <name type="scientific">Sphaerodactylus townsendi</name>
    <dbReference type="NCBI Taxonomy" id="933632"/>
    <lineage>
        <taxon>Eukaryota</taxon>
        <taxon>Metazoa</taxon>
        <taxon>Chordata</taxon>
        <taxon>Craniata</taxon>
        <taxon>Vertebrata</taxon>
        <taxon>Euteleostomi</taxon>
        <taxon>Lepidosauria</taxon>
        <taxon>Squamata</taxon>
        <taxon>Bifurcata</taxon>
        <taxon>Gekkota</taxon>
        <taxon>Sphaerodactylidae</taxon>
        <taxon>Sphaerodactylus</taxon>
    </lineage>
</organism>
<name>A0ACB8F916_9SAUR</name>
<evidence type="ECO:0000313" key="2">
    <source>
        <dbReference type="Proteomes" id="UP000827872"/>
    </source>
</evidence>
<proteinExistence type="predicted"/>
<gene>
    <name evidence="1" type="ORF">K3G42_004302</name>
</gene>
<dbReference type="Proteomes" id="UP000827872">
    <property type="component" value="Linkage Group LG08"/>
</dbReference>
<evidence type="ECO:0000313" key="1">
    <source>
        <dbReference type="EMBL" id="KAH8001329.1"/>
    </source>
</evidence>
<dbReference type="EMBL" id="CM037621">
    <property type="protein sequence ID" value="KAH8001329.1"/>
    <property type="molecule type" value="Genomic_DNA"/>
</dbReference>
<comment type="caution">
    <text evidence="1">The sequence shown here is derived from an EMBL/GenBank/DDBJ whole genome shotgun (WGS) entry which is preliminary data.</text>
</comment>
<reference evidence="1" key="1">
    <citation type="submission" date="2021-08" db="EMBL/GenBank/DDBJ databases">
        <title>The first chromosome-level gecko genome reveals the dynamic sex chromosomes of Neotropical dwarf geckos (Sphaerodactylidae: Sphaerodactylus).</title>
        <authorList>
            <person name="Pinto B.J."/>
            <person name="Keating S.E."/>
            <person name="Gamble T."/>
        </authorList>
    </citation>
    <scope>NUCLEOTIDE SEQUENCE</scope>
    <source>
        <strain evidence="1">TG3544</strain>
    </source>
</reference>
<keyword evidence="2" id="KW-1185">Reference proteome</keyword>
<accession>A0ACB8F916</accession>
<sequence length="127" mass="14264">MERKLPLMARDTVSGPSNASRGKLADPPRIHSQEFGFRPRRSGRNTLRAPSQSQSGTGSWKVRLSKGSCEALEIWKWGQFRPPEQLALKFAQEKEMLREQFPEGTLNVLPHSFGTTPNKTLTDSENA</sequence>